<comment type="subcellular location">
    <subcellularLocation>
        <location evidence="1">Secreted</location>
    </subcellularLocation>
</comment>
<dbReference type="OrthoDB" id="1887033at2759"/>
<dbReference type="GO" id="GO:0071555">
    <property type="term" value="P:cell wall organization"/>
    <property type="evidence" value="ECO:0007669"/>
    <property type="project" value="UniProtKB-KW"/>
</dbReference>
<evidence type="ECO:0000313" key="21">
    <source>
        <dbReference type="Proteomes" id="UP000193144"/>
    </source>
</evidence>
<evidence type="ECO:0000313" key="20">
    <source>
        <dbReference type="EMBL" id="ORY04290.1"/>
    </source>
</evidence>
<gene>
    <name evidence="20" type="ORF">BCR34DRAFT_627110</name>
</gene>
<reference evidence="20 21" key="1">
    <citation type="submission" date="2016-07" db="EMBL/GenBank/DDBJ databases">
        <title>Pervasive Adenine N6-methylation of Active Genes in Fungi.</title>
        <authorList>
            <consortium name="DOE Joint Genome Institute"/>
            <person name="Mondo S.J."/>
            <person name="Dannebaum R.O."/>
            <person name="Kuo R.C."/>
            <person name="Labutti K."/>
            <person name="Haridas S."/>
            <person name="Kuo A."/>
            <person name="Salamov A."/>
            <person name="Ahrendt S.R."/>
            <person name="Lipzen A."/>
            <person name="Sullivan W."/>
            <person name="Andreopoulos W.B."/>
            <person name="Clum A."/>
            <person name="Lindquist E."/>
            <person name="Daum C."/>
            <person name="Ramamoorthy G.K."/>
            <person name="Gryganskyi A."/>
            <person name="Culley D."/>
            <person name="Magnuson J.K."/>
            <person name="James T.Y."/>
            <person name="O'Malley M.A."/>
            <person name="Stajich J.E."/>
            <person name="Spatafora J.W."/>
            <person name="Visel A."/>
            <person name="Grigoriev I.V."/>
        </authorList>
    </citation>
    <scope>NUCLEOTIDE SEQUENCE [LARGE SCALE GENOMIC DNA]</scope>
    <source>
        <strain evidence="20 21">CBS 115471</strain>
    </source>
</reference>
<evidence type="ECO:0000256" key="18">
    <source>
        <dbReference type="SAM" id="SignalP"/>
    </source>
</evidence>
<keyword evidence="5 17" id="KW-0378">Hydrolase</keyword>
<accession>A0A1Y1Z1W8</accession>
<comment type="function">
    <text evidence="12">Beta-glucanases participate in the metabolism of beta-glucan, the main structural component of the cell wall. Acts on lutean, pustulan and 1,6-oligo-beta-D-glucosides.</text>
</comment>
<dbReference type="PANTHER" id="PTHR31297:SF39">
    <property type="entry name" value="GLUCAN ENDO-1,6-BETA-GLUCOSIDASE B"/>
    <property type="match status" value="1"/>
</dbReference>
<evidence type="ECO:0000256" key="8">
    <source>
        <dbReference type="ARBA" id="ARBA00023295"/>
    </source>
</evidence>
<dbReference type="Proteomes" id="UP000193144">
    <property type="component" value="Unassembled WGS sequence"/>
</dbReference>
<dbReference type="GO" id="GO:0004338">
    <property type="term" value="F:glucan exo-1,3-beta-glucosidase activity"/>
    <property type="evidence" value="ECO:0007669"/>
    <property type="project" value="TreeGrafter"/>
</dbReference>
<dbReference type="AlphaFoldDB" id="A0A1Y1Z1W8"/>
<feature type="signal peptide" evidence="18">
    <location>
        <begin position="1"/>
        <end position="17"/>
    </location>
</feature>
<dbReference type="PANTHER" id="PTHR31297">
    <property type="entry name" value="GLUCAN ENDO-1,6-BETA-GLUCOSIDASE B"/>
    <property type="match status" value="1"/>
</dbReference>
<evidence type="ECO:0000256" key="13">
    <source>
        <dbReference type="ARBA" id="ARBA00038935"/>
    </source>
</evidence>
<evidence type="ECO:0000256" key="17">
    <source>
        <dbReference type="RuleBase" id="RU361153"/>
    </source>
</evidence>
<dbReference type="GO" id="GO:0009251">
    <property type="term" value="P:glucan catabolic process"/>
    <property type="evidence" value="ECO:0007669"/>
    <property type="project" value="TreeGrafter"/>
</dbReference>
<dbReference type="GO" id="GO:0005576">
    <property type="term" value="C:extracellular region"/>
    <property type="evidence" value="ECO:0007669"/>
    <property type="project" value="UniProtKB-SubCell"/>
</dbReference>
<dbReference type="InterPro" id="IPR001547">
    <property type="entry name" value="Glyco_hydro_5"/>
</dbReference>
<keyword evidence="4 18" id="KW-0732">Signal</keyword>
<organism evidence="20 21">
    <name type="scientific">Clohesyomyces aquaticus</name>
    <dbReference type="NCBI Taxonomy" id="1231657"/>
    <lineage>
        <taxon>Eukaryota</taxon>
        <taxon>Fungi</taxon>
        <taxon>Dikarya</taxon>
        <taxon>Ascomycota</taxon>
        <taxon>Pezizomycotina</taxon>
        <taxon>Dothideomycetes</taxon>
        <taxon>Pleosporomycetidae</taxon>
        <taxon>Pleosporales</taxon>
        <taxon>Lindgomycetaceae</taxon>
        <taxon>Clohesyomyces</taxon>
    </lineage>
</organism>
<evidence type="ECO:0000256" key="7">
    <source>
        <dbReference type="ARBA" id="ARBA00023277"/>
    </source>
</evidence>
<feature type="domain" description="Glycoside hydrolase family 5" evidence="19">
    <location>
        <begin position="81"/>
        <end position="369"/>
    </location>
</feature>
<comment type="catalytic activity">
    <reaction evidence="11">
        <text>Random hydrolysis of (1-&gt;6)-linkages in (1-&gt;6)-beta-D-glucans.</text>
        <dbReference type="EC" id="3.2.1.75"/>
    </reaction>
</comment>
<dbReference type="GO" id="GO:0046557">
    <property type="term" value="F:glucan endo-1,6-beta-glucosidase activity"/>
    <property type="evidence" value="ECO:0007669"/>
    <property type="project" value="UniProtKB-EC"/>
</dbReference>
<evidence type="ECO:0000256" key="15">
    <source>
        <dbReference type="ARBA" id="ARBA00042025"/>
    </source>
</evidence>
<evidence type="ECO:0000256" key="6">
    <source>
        <dbReference type="ARBA" id="ARBA00023180"/>
    </source>
</evidence>
<dbReference type="InterPro" id="IPR050386">
    <property type="entry name" value="Glycosyl_hydrolase_5"/>
</dbReference>
<keyword evidence="9" id="KW-0961">Cell wall biogenesis/degradation</keyword>
<evidence type="ECO:0000256" key="16">
    <source>
        <dbReference type="ARBA" id="ARBA00043257"/>
    </source>
</evidence>
<keyword evidence="6" id="KW-0325">Glycoprotein</keyword>
<comment type="similarity">
    <text evidence="2 17">Belongs to the glycosyl hydrolase 5 (cellulase A) family.</text>
</comment>
<keyword evidence="10" id="KW-0624">Polysaccharide degradation</keyword>
<comment type="caution">
    <text evidence="20">The sequence shown here is derived from an EMBL/GenBank/DDBJ whole genome shotgun (WGS) entry which is preliminary data.</text>
</comment>
<sequence>MKFSLLSLLALGTAVQAWLPHERNLFGEQPSSRFSSSYNKIRGVNLGSLFIIEPWMASQEFASMGCGGQKSEFDCMLSLGQEAGNAAFQKHWDTYITEQDLNTMQQYGLNTIRVPVGYWMVEDTVYQDSEHFPKGGLKYLDRLAGWAADRNLYVVLDLHGAPGAQEPNQPFTGQYAPSAGFFHSWQYERAYKFLQVMTQRIHSNAAYRTTGMIEVLNEPERNHPDLITEFYATAYAKIRETEAQVNCPAESQLTIQFMDQGWGAGNPADVVGGKPNVAYDNHRYLKWDTSIEHSKSSYLATSCSDSFGYGGNTPLIVGEWSLAIKDELESTPEFDPNVESNKAFYTQWWAAQVQAYEKQLGWVYWSWKTQLGNDWRWSYKQAVEAGVIPKDPNQAAGIARCYG</sequence>
<evidence type="ECO:0000256" key="11">
    <source>
        <dbReference type="ARBA" id="ARBA00036633"/>
    </source>
</evidence>
<evidence type="ECO:0000256" key="14">
    <source>
        <dbReference type="ARBA" id="ARBA00041472"/>
    </source>
</evidence>
<evidence type="ECO:0000256" key="10">
    <source>
        <dbReference type="ARBA" id="ARBA00023326"/>
    </source>
</evidence>
<dbReference type="SUPFAM" id="SSF51445">
    <property type="entry name" value="(Trans)glycosidases"/>
    <property type="match status" value="1"/>
</dbReference>
<keyword evidence="8 17" id="KW-0326">Glycosidase</keyword>
<evidence type="ECO:0000256" key="12">
    <source>
        <dbReference type="ARBA" id="ARBA00037628"/>
    </source>
</evidence>
<evidence type="ECO:0000256" key="1">
    <source>
        <dbReference type="ARBA" id="ARBA00004613"/>
    </source>
</evidence>
<keyword evidence="7" id="KW-0119">Carbohydrate metabolism</keyword>
<evidence type="ECO:0000259" key="19">
    <source>
        <dbReference type="Pfam" id="PF00150"/>
    </source>
</evidence>
<evidence type="ECO:0000256" key="2">
    <source>
        <dbReference type="ARBA" id="ARBA00005641"/>
    </source>
</evidence>
<dbReference type="Pfam" id="PF00150">
    <property type="entry name" value="Cellulase"/>
    <property type="match status" value="1"/>
</dbReference>
<feature type="chain" id="PRO_5013095985" description="glucan endo-1,6-beta-glucosidase" evidence="18">
    <location>
        <begin position="18"/>
        <end position="403"/>
    </location>
</feature>
<keyword evidence="3" id="KW-0964">Secreted</keyword>
<keyword evidence="21" id="KW-1185">Reference proteome</keyword>
<dbReference type="STRING" id="1231657.A0A1Y1Z1W8"/>
<dbReference type="EMBL" id="MCFA01000137">
    <property type="protein sequence ID" value="ORY04290.1"/>
    <property type="molecule type" value="Genomic_DNA"/>
</dbReference>
<evidence type="ECO:0000256" key="5">
    <source>
        <dbReference type="ARBA" id="ARBA00022801"/>
    </source>
</evidence>
<protein>
    <recommendedName>
        <fullName evidence="13">glucan endo-1,6-beta-glucosidase</fullName>
        <ecNumber evidence="13">3.2.1.75</ecNumber>
    </recommendedName>
    <alternativeName>
        <fullName evidence="15">Beta-1,6-glucanase B</fullName>
    </alternativeName>
    <alternativeName>
        <fullName evidence="14">Endo-1,6-beta-D-glucanase B</fullName>
    </alternativeName>
    <alternativeName>
        <fullName evidence="16">Endo-1,6-beta-glucanase B</fullName>
    </alternativeName>
</protein>
<evidence type="ECO:0000256" key="3">
    <source>
        <dbReference type="ARBA" id="ARBA00022525"/>
    </source>
</evidence>
<dbReference type="Gene3D" id="3.20.20.80">
    <property type="entry name" value="Glycosidases"/>
    <property type="match status" value="1"/>
</dbReference>
<name>A0A1Y1Z1W8_9PLEO</name>
<dbReference type="InterPro" id="IPR017853">
    <property type="entry name" value="GH"/>
</dbReference>
<evidence type="ECO:0000256" key="4">
    <source>
        <dbReference type="ARBA" id="ARBA00022729"/>
    </source>
</evidence>
<dbReference type="GO" id="GO:0009986">
    <property type="term" value="C:cell surface"/>
    <property type="evidence" value="ECO:0007669"/>
    <property type="project" value="TreeGrafter"/>
</dbReference>
<proteinExistence type="inferred from homology"/>
<dbReference type="EC" id="3.2.1.75" evidence="13"/>
<evidence type="ECO:0000256" key="9">
    <source>
        <dbReference type="ARBA" id="ARBA00023316"/>
    </source>
</evidence>